<keyword evidence="3" id="KW-0342">GTP-binding</keyword>
<dbReference type="eggNOG" id="COG1660">
    <property type="taxonomic scope" value="Bacteria"/>
</dbReference>
<accession>A0A0U3QYX8</accession>
<evidence type="ECO:0000256" key="4">
    <source>
        <dbReference type="SAM" id="MobiDB-lite"/>
    </source>
</evidence>
<dbReference type="SUPFAM" id="SSF52540">
    <property type="entry name" value="P-loop containing nucleoside triphosphate hydrolases"/>
    <property type="match status" value="1"/>
</dbReference>
<dbReference type="InterPro" id="IPR053931">
    <property type="entry name" value="RapZ_C"/>
</dbReference>
<dbReference type="Gene3D" id="3.40.50.300">
    <property type="entry name" value="P-loop containing nucleotide triphosphate hydrolases"/>
    <property type="match status" value="1"/>
</dbReference>
<keyword evidence="1" id="KW-0547">Nucleotide-binding</keyword>
<evidence type="ECO:0000256" key="3">
    <source>
        <dbReference type="ARBA" id="ARBA00023134"/>
    </source>
</evidence>
<evidence type="ECO:0000256" key="1">
    <source>
        <dbReference type="ARBA" id="ARBA00022741"/>
    </source>
</evidence>
<evidence type="ECO:0000256" key="2">
    <source>
        <dbReference type="ARBA" id="ARBA00022840"/>
    </source>
</evidence>
<dbReference type="HAMAP" id="MF_00636">
    <property type="entry name" value="RapZ_like"/>
    <property type="match status" value="1"/>
</dbReference>
<feature type="region of interest" description="Disordered" evidence="4">
    <location>
        <begin position="1"/>
        <end position="20"/>
    </location>
</feature>
<dbReference type="STRING" id="656366.AS189_10985"/>
<dbReference type="OrthoDB" id="9784461at2"/>
<keyword evidence="2" id="KW-0067">ATP-binding</keyword>
<feature type="domain" description="RapZ C-terminal" evidence="6">
    <location>
        <begin position="191"/>
        <end position="310"/>
    </location>
</feature>
<dbReference type="KEGG" id="arw:MB46_05040"/>
<sequence>MTEQQDTSANDVEPTAVEGDLTPIKPVEPELLVVTGMSGAGRSTAANALEDHGWYVIENLPPQMLGTLAELVSRMPAALPKLAVVVDVRGKALFADIRESLNALSAAGVKYRVLFLDSNDDTLVRRFEQGRRPHPLQKDGRILDGIGAERLLLAEMKDQAEMVLDTSDLNVHQLGTAVTELFSESGPVVLSLTIMSFGFKYGLPVDANYVADVRFIPNPHWIPQLRPLTGQDEAVSNFVLNDNGAADFVDRYVHALEPVFEGYRRENKHYATIAVGCTGGKHRSVAVAIELARRLSQLPRVTTSIRHRDLGRE</sequence>
<dbReference type="InterPro" id="IPR005337">
    <property type="entry name" value="RapZ-like"/>
</dbReference>
<dbReference type="PIRSF" id="PIRSF005052">
    <property type="entry name" value="P-loopkin"/>
    <property type="match status" value="1"/>
</dbReference>
<dbReference type="Proteomes" id="UP000182725">
    <property type="component" value="Unassembled WGS sequence"/>
</dbReference>
<evidence type="ECO:0000313" key="8">
    <source>
        <dbReference type="Proteomes" id="UP000182725"/>
    </source>
</evidence>
<protein>
    <submittedName>
        <fullName evidence="7">UPF0042 nucleotide-binding protein</fullName>
    </submittedName>
</protein>
<dbReference type="Pfam" id="PF03668">
    <property type="entry name" value="RapZ-like_N"/>
    <property type="match status" value="1"/>
</dbReference>
<dbReference type="Pfam" id="PF22740">
    <property type="entry name" value="PapZ_C"/>
    <property type="match status" value="1"/>
</dbReference>
<dbReference type="InterPro" id="IPR053930">
    <property type="entry name" value="RapZ-like_N"/>
</dbReference>
<evidence type="ECO:0000259" key="5">
    <source>
        <dbReference type="Pfam" id="PF03668"/>
    </source>
</evidence>
<name>A0A0U3QYX8_9MICC</name>
<gene>
    <name evidence="7" type="ORF">SAMN04489740_1526</name>
</gene>
<feature type="compositionally biased region" description="Polar residues" evidence="4">
    <location>
        <begin position="1"/>
        <end position="10"/>
    </location>
</feature>
<dbReference type="GO" id="GO:0005524">
    <property type="term" value="F:ATP binding"/>
    <property type="evidence" value="ECO:0007669"/>
    <property type="project" value="UniProtKB-UniRule"/>
</dbReference>
<feature type="domain" description="RapZ-like N-terminal" evidence="5">
    <location>
        <begin position="30"/>
        <end position="183"/>
    </location>
</feature>
<dbReference type="NCBIfam" id="NF003828">
    <property type="entry name" value="PRK05416.1"/>
    <property type="match status" value="1"/>
</dbReference>
<accession>A0A1H5J6R4</accession>
<dbReference type="GO" id="GO:0005525">
    <property type="term" value="F:GTP binding"/>
    <property type="evidence" value="ECO:0007669"/>
    <property type="project" value="UniProtKB-UniRule"/>
</dbReference>
<dbReference type="PANTHER" id="PTHR30448:SF0">
    <property type="entry name" value="RNASE ADAPTER PROTEIN RAPZ"/>
    <property type="match status" value="1"/>
</dbReference>
<organism evidence="7 8">
    <name type="scientific">Arthrobacter alpinus</name>
    <dbReference type="NCBI Taxonomy" id="656366"/>
    <lineage>
        <taxon>Bacteria</taxon>
        <taxon>Bacillati</taxon>
        <taxon>Actinomycetota</taxon>
        <taxon>Actinomycetes</taxon>
        <taxon>Micrococcales</taxon>
        <taxon>Micrococcaceae</taxon>
        <taxon>Arthrobacter</taxon>
    </lineage>
</organism>
<evidence type="ECO:0000259" key="6">
    <source>
        <dbReference type="Pfam" id="PF22740"/>
    </source>
</evidence>
<reference evidence="7 8" key="1">
    <citation type="submission" date="2016-10" db="EMBL/GenBank/DDBJ databases">
        <authorList>
            <person name="de Groot N.N."/>
        </authorList>
    </citation>
    <scope>NUCLEOTIDE SEQUENCE [LARGE SCALE GENOMIC DNA]</scope>
    <source>
        <strain evidence="7 8">DSM 22274</strain>
    </source>
</reference>
<dbReference type="EMBL" id="FNTV01000001">
    <property type="protein sequence ID" value="SEE48179.1"/>
    <property type="molecule type" value="Genomic_DNA"/>
</dbReference>
<dbReference type="PANTHER" id="PTHR30448">
    <property type="entry name" value="RNASE ADAPTER PROTEIN RAPZ"/>
    <property type="match status" value="1"/>
</dbReference>
<dbReference type="InterPro" id="IPR027417">
    <property type="entry name" value="P-loop_NTPase"/>
</dbReference>
<dbReference type="AlphaFoldDB" id="A0A0U3QYX8"/>
<proteinExistence type="inferred from homology"/>
<evidence type="ECO:0000313" key="7">
    <source>
        <dbReference type="EMBL" id="SEE48179.1"/>
    </source>
</evidence>
<dbReference type="RefSeq" id="WP_044572110.1">
    <property type="nucleotide sequence ID" value="NZ_CP013745.1"/>
</dbReference>